<accession>E1ZMH7</accession>
<name>E1ZMH7_CHLVA</name>
<gene>
    <name evidence="1" type="ORF">CHLNCDRAFT_54097</name>
</gene>
<dbReference type="PROSITE" id="PS51257">
    <property type="entry name" value="PROKAR_LIPOPROTEIN"/>
    <property type="match status" value="1"/>
</dbReference>
<sequence>MAADVHRLVSRQGAALAGCCCHTAALACVSNDSGFAAMLRFAASRGVATLAVTDPLRTRRRPPWAPPPDYGRHPLPAAAGRCLVWDERWLPEEQQAAEEAELVIGWAKEAGLPLPPLPCAGSVAGTWTAEPPD</sequence>
<protein>
    <submittedName>
        <fullName evidence="1">Uncharacterized protein</fullName>
    </submittedName>
</protein>
<dbReference type="GeneID" id="17352543"/>
<dbReference type="Proteomes" id="UP000008141">
    <property type="component" value="Unassembled WGS sequence"/>
</dbReference>
<organism evidence="2">
    <name type="scientific">Chlorella variabilis</name>
    <name type="common">Green alga</name>
    <dbReference type="NCBI Taxonomy" id="554065"/>
    <lineage>
        <taxon>Eukaryota</taxon>
        <taxon>Viridiplantae</taxon>
        <taxon>Chlorophyta</taxon>
        <taxon>core chlorophytes</taxon>
        <taxon>Trebouxiophyceae</taxon>
        <taxon>Chlorellales</taxon>
        <taxon>Chlorellaceae</taxon>
        <taxon>Chlorella clade</taxon>
        <taxon>Chlorella</taxon>
    </lineage>
</organism>
<dbReference type="AlphaFoldDB" id="E1ZMH7"/>
<proteinExistence type="predicted"/>
<reference evidence="1 2" key="1">
    <citation type="journal article" date="2010" name="Plant Cell">
        <title>The Chlorella variabilis NC64A genome reveals adaptation to photosymbiosis, coevolution with viruses, and cryptic sex.</title>
        <authorList>
            <person name="Blanc G."/>
            <person name="Duncan G."/>
            <person name="Agarkova I."/>
            <person name="Borodovsky M."/>
            <person name="Gurnon J."/>
            <person name="Kuo A."/>
            <person name="Lindquist E."/>
            <person name="Lucas S."/>
            <person name="Pangilinan J."/>
            <person name="Polle J."/>
            <person name="Salamov A."/>
            <person name="Terry A."/>
            <person name="Yamada T."/>
            <person name="Dunigan D.D."/>
            <person name="Grigoriev I.V."/>
            <person name="Claverie J.M."/>
            <person name="Van Etten J.L."/>
        </authorList>
    </citation>
    <scope>NUCLEOTIDE SEQUENCE [LARGE SCALE GENOMIC DNA]</scope>
    <source>
        <strain evidence="1 2">NC64A</strain>
    </source>
</reference>
<dbReference type="KEGG" id="cvr:CHLNCDRAFT_54097"/>
<evidence type="ECO:0000313" key="1">
    <source>
        <dbReference type="EMBL" id="EFN53114.1"/>
    </source>
</evidence>
<dbReference type="RefSeq" id="XP_005845216.1">
    <property type="nucleotide sequence ID" value="XM_005845154.1"/>
</dbReference>
<keyword evidence="2" id="KW-1185">Reference proteome</keyword>
<dbReference type="EMBL" id="GL433853">
    <property type="protein sequence ID" value="EFN53114.1"/>
    <property type="molecule type" value="Genomic_DNA"/>
</dbReference>
<dbReference type="InParanoid" id="E1ZMH7"/>
<evidence type="ECO:0000313" key="2">
    <source>
        <dbReference type="Proteomes" id="UP000008141"/>
    </source>
</evidence>